<dbReference type="EMBL" id="BMAU01021369">
    <property type="protein sequence ID" value="GFY24139.1"/>
    <property type="molecule type" value="Genomic_DNA"/>
</dbReference>
<dbReference type="PANTHER" id="PTHR23274">
    <property type="entry name" value="DNA HELICASE-RELATED"/>
    <property type="match status" value="1"/>
</dbReference>
<organism evidence="1 2">
    <name type="scientific">Trichonephila clavipes</name>
    <name type="common">Golden silk orbweaver</name>
    <name type="synonym">Nephila clavipes</name>
    <dbReference type="NCBI Taxonomy" id="2585209"/>
    <lineage>
        <taxon>Eukaryota</taxon>
        <taxon>Metazoa</taxon>
        <taxon>Ecdysozoa</taxon>
        <taxon>Arthropoda</taxon>
        <taxon>Chelicerata</taxon>
        <taxon>Arachnida</taxon>
        <taxon>Araneae</taxon>
        <taxon>Araneomorphae</taxon>
        <taxon>Entelegynae</taxon>
        <taxon>Araneoidea</taxon>
        <taxon>Nephilidae</taxon>
        <taxon>Trichonephila</taxon>
    </lineage>
</organism>
<protein>
    <submittedName>
        <fullName evidence="1">ATP-dependent DNA helicase PIF6</fullName>
    </submittedName>
</protein>
<dbReference type="PANTHER" id="PTHR23274:SF51">
    <property type="entry name" value="OS03G0423850 PROTEIN"/>
    <property type="match status" value="1"/>
</dbReference>
<dbReference type="Proteomes" id="UP000887159">
    <property type="component" value="Unassembled WGS sequence"/>
</dbReference>
<accession>A0A8X7BAT0</accession>
<comment type="caution">
    <text evidence="1">The sequence shown here is derived from an EMBL/GenBank/DDBJ whole genome shotgun (WGS) entry which is preliminary data.</text>
</comment>
<reference evidence="1" key="1">
    <citation type="submission" date="2020-08" db="EMBL/GenBank/DDBJ databases">
        <title>Multicomponent nature underlies the extraordinary mechanical properties of spider dragline silk.</title>
        <authorList>
            <person name="Kono N."/>
            <person name="Nakamura H."/>
            <person name="Mori M."/>
            <person name="Yoshida Y."/>
            <person name="Ohtoshi R."/>
            <person name="Malay A.D."/>
            <person name="Moran D.A.P."/>
            <person name="Tomita M."/>
            <person name="Numata K."/>
            <person name="Arakawa K."/>
        </authorList>
    </citation>
    <scope>NUCLEOTIDE SEQUENCE</scope>
</reference>
<keyword evidence="2" id="KW-1185">Reference proteome</keyword>
<keyword evidence="1" id="KW-0347">Helicase</keyword>
<dbReference type="InterPro" id="IPR027417">
    <property type="entry name" value="P-loop_NTPase"/>
</dbReference>
<evidence type="ECO:0000313" key="2">
    <source>
        <dbReference type="Proteomes" id="UP000887159"/>
    </source>
</evidence>
<dbReference type="GO" id="GO:0005657">
    <property type="term" value="C:replication fork"/>
    <property type="evidence" value="ECO:0007669"/>
    <property type="project" value="TreeGrafter"/>
</dbReference>
<sequence length="108" mass="12112">MMNNVIEATILTGKFKGEDVLLPRIPMIPTDMPFEFKRLQFPVRLAFAMTINKAQGHSLQVCGLNLENPCFSHGQLYVACSRVGKHSDLFVYAPDGKTRNIVYPTALQ</sequence>
<dbReference type="SUPFAM" id="SSF52540">
    <property type="entry name" value="P-loop containing nucleoside triphosphate hydrolases"/>
    <property type="match status" value="1"/>
</dbReference>
<keyword evidence="1" id="KW-0067">ATP-binding</keyword>
<gene>
    <name evidence="1" type="primary">PIF6</name>
    <name evidence="1" type="ORF">TNCV_1011921</name>
</gene>
<evidence type="ECO:0000313" key="1">
    <source>
        <dbReference type="EMBL" id="GFY24139.1"/>
    </source>
</evidence>
<dbReference type="GO" id="GO:0004386">
    <property type="term" value="F:helicase activity"/>
    <property type="evidence" value="ECO:0007669"/>
    <property type="project" value="UniProtKB-KW"/>
</dbReference>
<keyword evidence="1" id="KW-0547">Nucleotide-binding</keyword>
<name>A0A8X7BAT0_TRICX</name>
<keyword evidence="1" id="KW-0378">Hydrolase</keyword>
<proteinExistence type="predicted"/>
<dbReference type="GO" id="GO:0006260">
    <property type="term" value="P:DNA replication"/>
    <property type="evidence" value="ECO:0007669"/>
    <property type="project" value="TreeGrafter"/>
</dbReference>
<dbReference type="AlphaFoldDB" id="A0A8X7BAT0"/>